<dbReference type="Gene3D" id="3.10.129.10">
    <property type="entry name" value="Hotdog Thioesterase"/>
    <property type="match status" value="2"/>
</dbReference>
<gene>
    <name evidence="6" type="ORF">TCAL_09368</name>
</gene>
<protein>
    <recommendedName>
        <fullName evidence="5">HotDog ACOT-type domain-containing protein</fullName>
    </recommendedName>
</protein>
<dbReference type="STRING" id="6832.A0A553PDW0"/>
<dbReference type="OrthoDB" id="331699at2759"/>
<comment type="caution">
    <text evidence="6">The sequence shown here is derived from an EMBL/GenBank/DDBJ whole genome shotgun (WGS) entry which is preliminary data.</text>
</comment>
<reference evidence="6 7" key="1">
    <citation type="journal article" date="2018" name="Nat. Ecol. Evol.">
        <title>Genomic signatures of mitonuclear coevolution across populations of Tigriopus californicus.</title>
        <authorList>
            <person name="Barreto F.S."/>
            <person name="Watson E.T."/>
            <person name="Lima T.G."/>
            <person name="Willett C.S."/>
            <person name="Edmands S."/>
            <person name="Li W."/>
            <person name="Burton R.S."/>
        </authorList>
    </citation>
    <scope>NUCLEOTIDE SEQUENCE [LARGE SCALE GENOMIC DNA]</scope>
    <source>
        <strain evidence="6 7">San Diego</strain>
    </source>
</reference>
<keyword evidence="2" id="KW-0677">Repeat</keyword>
<dbReference type="PANTHER" id="PTHR12655">
    <property type="entry name" value="ACYL-COA THIOESTERASE"/>
    <property type="match status" value="1"/>
</dbReference>
<feature type="domain" description="HotDog ACOT-type" evidence="5">
    <location>
        <begin position="310"/>
        <end position="422"/>
    </location>
</feature>
<dbReference type="SUPFAM" id="SSF54637">
    <property type="entry name" value="Thioesterase/thiol ester dehydrase-isomerase"/>
    <property type="match status" value="2"/>
</dbReference>
<dbReference type="InterPro" id="IPR033120">
    <property type="entry name" value="HOTDOG_ACOT"/>
</dbReference>
<evidence type="ECO:0000313" key="6">
    <source>
        <dbReference type="EMBL" id="TRY75871.1"/>
    </source>
</evidence>
<dbReference type="GO" id="GO:0005739">
    <property type="term" value="C:mitochondrion"/>
    <property type="evidence" value="ECO:0007669"/>
    <property type="project" value="TreeGrafter"/>
</dbReference>
<evidence type="ECO:0000313" key="7">
    <source>
        <dbReference type="Proteomes" id="UP000318571"/>
    </source>
</evidence>
<dbReference type="OMA" id="QFNYTFL"/>
<name>A0A553PDW0_TIGCA</name>
<evidence type="ECO:0000256" key="4">
    <source>
        <dbReference type="ARBA" id="ARBA00022946"/>
    </source>
</evidence>
<comment type="similarity">
    <text evidence="1">Belongs to the acyl coenzyme A hydrolase family.</text>
</comment>
<accession>A0A553PDW0</accession>
<organism evidence="6 7">
    <name type="scientific">Tigriopus californicus</name>
    <name type="common">Marine copepod</name>
    <dbReference type="NCBI Taxonomy" id="6832"/>
    <lineage>
        <taxon>Eukaryota</taxon>
        <taxon>Metazoa</taxon>
        <taxon>Ecdysozoa</taxon>
        <taxon>Arthropoda</taxon>
        <taxon>Crustacea</taxon>
        <taxon>Multicrustacea</taxon>
        <taxon>Hexanauplia</taxon>
        <taxon>Copepoda</taxon>
        <taxon>Harpacticoida</taxon>
        <taxon>Harpacticidae</taxon>
        <taxon>Tigriopus</taxon>
    </lineage>
</organism>
<keyword evidence="3" id="KW-0378">Hydrolase</keyword>
<dbReference type="EMBL" id="VCGU01000005">
    <property type="protein sequence ID" value="TRY75871.1"/>
    <property type="molecule type" value="Genomic_DNA"/>
</dbReference>
<dbReference type="GO" id="GO:0006637">
    <property type="term" value="P:acyl-CoA metabolic process"/>
    <property type="evidence" value="ECO:0007669"/>
    <property type="project" value="TreeGrafter"/>
</dbReference>
<dbReference type="PANTHER" id="PTHR12655:SF0">
    <property type="entry name" value="ACYL-COENZYME A THIOESTERASE 9, MITOCHONDRIAL"/>
    <property type="match status" value="1"/>
</dbReference>
<dbReference type="PROSITE" id="PS51770">
    <property type="entry name" value="HOTDOG_ACOT"/>
    <property type="match status" value="2"/>
</dbReference>
<dbReference type="CDD" id="cd03442">
    <property type="entry name" value="BFIT_BACH"/>
    <property type="match status" value="2"/>
</dbReference>
<proteinExistence type="inferred from homology"/>
<keyword evidence="7" id="KW-1185">Reference proteome</keyword>
<dbReference type="AlphaFoldDB" id="A0A553PDW0"/>
<feature type="domain" description="HotDog ACOT-type" evidence="5">
    <location>
        <begin position="101"/>
        <end position="230"/>
    </location>
</feature>
<dbReference type="InterPro" id="IPR029069">
    <property type="entry name" value="HotDog_dom_sf"/>
</dbReference>
<evidence type="ECO:0000259" key="5">
    <source>
        <dbReference type="PROSITE" id="PS51770"/>
    </source>
</evidence>
<evidence type="ECO:0000256" key="1">
    <source>
        <dbReference type="ARBA" id="ARBA00010458"/>
    </source>
</evidence>
<dbReference type="Proteomes" id="UP000318571">
    <property type="component" value="Chromosome 2"/>
</dbReference>
<evidence type="ECO:0000256" key="3">
    <source>
        <dbReference type="ARBA" id="ARBA00022801"/>
    </source>
</evidence>
<evidence type="ECO:0000256" key="2">
    <source>
        <dbReference type="ARBA" id="ARBA00022737"/>
    </source>
</evidence>
<dbReference type="FunFam" id="3.10.129.10:FF:000012">
    <property type="entry name" value="Acyl-coenzyme A thioesterase 9, mitochondrial"/>
    <property type="match status" value="1"/>
</dbReference>
<keyword evidence="4" id="KW-0809">Transit peptide</keyword>
<sequence>MSALKIALRSLTRLPGRHGTCPATPGIAASSYSVRWISLLRPPGFDMNAPCEQTALEMVEHLSDAVIGGPKNYDPAAFQRQRESLMEFLPPSQSDLPPRKMVDSFDQALIPLGSDRKLRDRYLTQFGGVRVGRLLEDMDIFAVHLVFKHMLNPRQAVGNLQSPFSIVTALVDRIDVKMNIPSDQDIKLMGHVTWVGKSSVESTLELWQLRDGDWVHVTDATFVMVVRDPINKGSSFVNPLVVETDVEKALLNRGERNKIARYAMTTESLFKNPPSEEEKRLIHDFFISTVDHKALSFKARVKPPNSVWMEDAKLKNILICQPEYRNRFNKIFGGFIMRQAFELAWANTFVYSGQRPYTNHMDDILFRMPVDVGSLLYFNSQICYTEGNRIQTRVSAEILDPTTGNLSLSNVFQYTFSVDGQPAPSIVPKSYHEAMMYLEGRRHFLNSTTDH</sequence>
<dbReference type="GO" id="GO:0047617">
    <property type="term" value="F:fatty acyl-CoA hydrolase activity"/>
    <property type="evidence" value="ECO:0007669"/>
    <property type="project" value="TreeGrafter"/>
</dbReference>